<dbReference type="HOGENOM" id="CLU_2291736_0_0_1"/>
<keyword evidence="2" id="KW-1185">Reference proteome</keyword>
<sequence length="105" mass="12049">MNRIYSRALLHNTPPSALLKVPARRCFHPEPRSFQNSAHGAHRFIYRWTIQAIGTPFAVAYLCEKLSERNDGESSFKLSLPEIDTGLLTEPVRMKSQVWGHMRVN</sequence>
<protein>
    <submittedName>
        <fullName evidence="1">Uncharacterized protein</fullName>
    </submittedName>
</protein>
<dbReference type="AlphaFoldDB" id="A0A0D2ACK8"/>
<organism evidence="1 2">
    <name type="scientific">Cladophialophora immunda</name>
    <dbReference type="NCBI Taxonomy" id="569365"/>
    <lineage>
        <taxon>Eukaryota</taxon>
        <taxon>Fungi</taxon>
        <taxon>Dikarya</taxon>
        <taxon>Ascomycota</taxon>
        <taxon>Pezizomycotina</taxon>
        <taxon>Eurotiomycetes</taxon>
        <taxon>Chaetothyriomycetidae</taxon>
        <taxon>Chaetothyriales</taxon>
        <taxon>Herpotrichiellaceae</taxon>
        <taxon>Cladophialophora</taxon>
    </lineage>
</organism>
<dbReference type="RefSeq" id="XP_016242748.1">
    <property type="nucleotide sequence ID" value="XM_016399936.1"/>
</dbReference>
<dbReference type="VEuPathDB" id="FungiDB:PV07_12410"/>
<reference evidence="1 2" key="1">
    <citation type="submission" date="2015-01" db="EMBL/GenBank/DDBJ databases">
        <title>The Genome Sequence of Cladophialophora immunda CBS83496.</title>
        <authorList>
            <consortium name="The Broad Institute Genomics Platform"/>
            <person name="Cuomo C."/>
            <person name="de Hoog S."/>
            <person name="Gorbushina A."/>
            <person name="Stielow B."/>
            <person name="Teixiera M."/>
            <person name="Abouelleil A."/>
            <person name="Chapman S.B."/>
            <person name="Priest M."/>
            <person name="Young S.K."/>
            <person name="Wortman J."/>
            <person name="Nusbaum C."/>
            <person name="Birren B."/>
        </authorList>
    </citation>
    <scope>NUCLEOTIDE SEQUENCE [LARGE SCALE GENOMIC DNA]</scope>
    <source>
        <strain evidence="1 2">CBS 83496</strain>
    </source>
</reference>
<proteinExistence type="predicted"/>
<name>A0A0D2ACK8_9EURO</name>
<evidence type="ECO:0000313" key="1">
    <source>
        <dbReference type="EMBL" id="KIW22532.1"/>
    </source>
</evidence>
<evidence type="ECO:0000313" key="2">
    <source>
        <dbReference type="Proteomes" id="UP000054466"/>
    </source>
</evidence>
<dbReference type="EMBL" id="KN847047">
    <property type="protein sequence ID" value="KIW22532.1"/>
    <property type="molecule type" value="Genomic_DNA"/>
</dbReference>
<dbReference type="Proteomes" id="UP000054466">
    <property type="component" value="Unassembled WGS sequence"/>
</dbReference>
<gene>
    <name evidence="1" type="ORF">PV07_12410</name>
</gene>
<accession>A0A0D2ACK8</accession>
<dbReference type="GeneID" id="27351604"/>
<dbReference type="OrthoDB" id="4118334at2759"/>